<dbReference type="InterPro" id="IPR058582">
    <property type="entry name" value="KH_NusA_2nd"/>
</dbReference>
<dbReference type="InterPro" id="IPR015946">
    <property type="entry name" value="KH_dom-like_a/b"/>
</dbReference>
<proteinExistence type="inferred from homology"/>
<dbReference type="InterPro" id="IPR004087">
    <property type="entry name" value="KH_dom"/>
</dbReference>
<dbReference type="Pfam" id="PF14520">
    <property type="entry name" value="HHH_5"/>
    <property type="match status" value="1"/>
</dbReference>
<comment type="similarity">
    <text evidence="7">Belongs to the NusA family.</text>
</comment>
<evidence type="ECO:0000256" key="8">
    <source>
        <dbReference type="SAM" id="Coils"/>
    </source>
</evidence>
<dbReference type="HAMAP" id="MF_00945_B">
    <property type="entry name" value="NusA_B"/>
    <property type="match status" value="1"/>
</dbReference>
<dbReference type="NCBIfam" id="TIGR01953">
    <property type="entry name" value="NusA"/>
    <property type="match status" value="1"/>
</dbReference>
<dbReference type="PANTHER" id="PTHR22648:SF0">
    <property type="entry name" value="TRANSCRIPTION TERMINATION_ANTITERMINATION PROTEIN NUSA"/>
    <property type="match status" value="1"/>
</dbReference>
<dbReference type="Gene3D" id="1.10.150.20">
    <property type="entry name" value="5' to 3' exonuclease, C-terminal subdomain"/>
    <property type="match status" value="2"/>
</dbReference>
<dbReference type="CDD" id="cd22529">
    <property type="entry name" value="KH-II_NusA_rpt2"/>
    <property type="match status" value="1"/>
</dbReference>
<dbReference type="EMBL" id="CP070368">
    <property type="protein sequence ID" value="QRZ13270.1"/>
    <property type="molecule type" value="Genomic_DNA"/>
</dbReference>
<feature type="domain" description="S1 motif" evidence="9">
    <location>
        <begin position="164"/>
        <end position="228"/>
    </location>
</feature>
<dbReference type="InterPro" id="IPR036555">
    <property type="entry name" value="NusA_N_sf"/>
</dbReference>
<dbReference type="PANTHER" id="PTHR22648">
    <property type="entry name" value="TRANSCRIPTION TERMINATION FACTOR NUSA"/>
    <property type="match status" value="1"/>
</dbReference>
<dbReference type="NCBIfam" id="TIGR01954">
    <property type="entry name" value="nusA_Cterm_rpt"/>
    <property type="match status" value="1"/>
</dbReference>
<comment type="function">
    <text evidence="7">Participates in both transcription termination and antitermination.</text>
</comment>
<evidence type="ECO:0000313" key="11">
    <source>
        <dbReference type="Proteomes" id="UP000663629"/>
    </source>
</evidence>
<evidence type="ECO:0000256" key="3">
    <source>
        <dbReference type="ARBA" id="ARBA00022814"/>
    </source>
</evidence>
<dbReference type="Pfam" id="PF26594">
    <property type="entry name" value="KH_NusA_2nd"/>
    <property type="match status" value="1"/>
</dbReference>
<dbReference type="SUPFAM" id="SSF54814">
    <property type="entry name" value="Prokaryotic type KH domain (KH-domain type II)"/>
    <property type="match status" value="2"/>
</dbReference>
<dbReference type="RefSeq" id="WP_205294265.1">
    <property type="nucleotide sequence ID" value="NZ_CP070368.1"/>
</dbReference>
<dbReference type="InterPro" id="IPR012340">
    <property type="entry name" value="NA-bd_OB-fold"/>
</dbReference>
<evidence type="ECO:0000256" key="7">
    <source>
        <dbReference type="HAMAP-Rule" id="MF_00945"/>
    </source>
</evidence>
<dbReference type="SUPFAM" id="SSF50249">
    <property type="entry name" value="Nucleic acid-binding proteins"/>
    <property type="match status" value="1"/>
</dbReference>
<evidence type="ECO:0000256" key="5">
    <source>
        <dbReference type="ARBA" id="ARBA00023015"/>
    </source>
</evidence>
<dbReference type="InterPro" id="IPR009019">
    <property type="entry name" value="KH_sf_prok-type"/>
</dbReference>
<dbReference type="InterPro" id="IPR003029">
    <property type="entry name" value="S1_domain"/>
</dbReference>
<gene>
    <name evidence="7 10" type="primary">nusA</name>
    <name evidence="10" type="ORF">JWJ88_00995</name>
</gene>
<accession>A0ABX7JG97</accession>
<keyword evidence="5 7" id="KW-0805">Transcription regulation</keyword>
<evidence type="ECO:0000313" key="10">
    <source>
        <dbReference type="EMBL" id="QRZ13270.1"/>
    </source>
</evidence>
<dbReference type="InterPro" id="IPR010995">
    <property type="entry name" value="DNA_repair_Rad51/TF_NusA_a-hlx"/>
</dbReference>
<dbReference type="CDD" id="cd04455">
    <property type="entry name" value="S1_NusA"/>
    <property type="match status" value="1"/>
</dbReference>
<dbReference type="Gene3D" id="3.30.300.20">
    <property type="match status" value="2"/>
</dbReference>
<dbReference type="InterPro" id="IPR010213">
    <property type="entry name" value="TF_NusA"/>
</dbReference>
<keyword evidence="8" id="KW-0175">Coiled coil</keyword>
<dbReference type="Gene3D" id="3.30.1480.10">
    <property type="entry name" value="NusA, N-terminal domain"/>
    <property type="match status" value="1"/>
</dbReference>
<dbReference type="InterPro" id="IPR025249">
    <property type="entry name" value="TF_NusA_KH_1st"/>
</dbReference>
<evidence type="ECO:0000256" key="6">
    <source>
        <dbReference type="ARBA" id="ARBA00023163"/>
    </source>
</evidence>
<keyword evidence="3 7" id="KW-0889">Transcription antitermination</keyword>
<dbReference type="InterPro" id="IPR010214">
    <property type="entry name" value="Tscrpt_termin_fac_NusA_C_rpt"/>
</dbReference>
<evidence type="ECO:0000259" key="9">
    <source>
        <dbReference type="PROSITE" id="PS50126"/>
    </source>
</evidence>
<feature type="coiled-coil region" evidence="8">
    <location>
        <begin position="431"/>
        <end position="459"/>
    </location>
</feature>
<dbReference type="SUPFAM" id="SSF47794">
    <property type="entry name" value="Rad51 N-terminal domain-like"/>
    <property type="match status" value="1"/>
</dbReference>
<dbReference type="Pfam" id="PF13184">
    <property type="entry name" value="KH_NusA_1st"/>
    <property type="match status" value="1"/>
</dbReference>
<dbReference type="InterPro" id="IPR030842">
    <property type="entry name" value="TF_NusA_bacterial"/>
</dbReference>
<keyword evidence="11" id="KW-1185">Reference proteome</keyword>
<keyword evidence="1 7" id="KW-0806">Transcription termination</keyword>
<dbReference type="Gene3D" id="2.40.50.140">
    <property type="entry name" value="Nucleic acid-binding proteins"/>
    <property type="match status" value="1"/>
</dbReference>
<comment type="subcellular location">
    <subcellularLocation>
        <location evidence="7">Cytoplasm</location>
    </subcellularLocation>
</comment>
<dbReference type="InterPro" id="IPR013735">
    <property type="entry name" value="TF_NusA_N"/>
</dbReference>
<evidence type="ECO:0000256" key="4">
    <source>
        <dbReference type="ARBA" id="ARBA00022884"/>
    </source>
</evidence>
<dbReference type="CDD" id="cd02134">
    <property type="entry name" value="KH-II_NusA_rpt1"/>
    <property type="match status" value="1"/>
</dbReference>
<evidence type="ECO:0000256" key="1">
    <source>
        <dbReference type="ARBA" id="ARBA00022472"/>
    </source>
</evidence>
<dbReference type="PROSITE" id="PS50126">
    <property type="entry name" value="S1"/>
    <property type="match status" value="1"/>
</dbReference>
<keyword evidence="2 7" id="KW-0963">Cytoplasm</keyword>
<dbReference type="SMART" id="SM00322">
    <property type="entry name" value="KH"/>
    <property type="match status" value="2"/>
</dbReference>
<dbReference type="PROSITE" id="PS50084">
    <property type="entry name" value="KH_TYPE_1"/>
    <property type="match status" value="1"/>
</dbReference>
<evidence type="ECO:0000256" key="2">
    <source>
        <dbReference type="ARBA" id="ARBA00022490"/>
    </source>
</evidence>
<dbReference type="SMART" id="SM00316">
    <property type="entry name" value="S1"/>
    <property type="match status" value="1"/>
</dbReference>
<comment type="subunit">
    <text evidence="7">Monomer. Binds directly to the core enzyme of the DNA-dependent RNA polymerase and to nascent RNA.</text>
</comment>
<name>A0ABX7JG97_9RHOB</name>
<organism evidence="10 11">
    <name type="scientific">Paracoccus methylovorus</name>
    <dbReference type="NCBI Taxonomy" id="2812658"/>
    <lineage>
        <taxon>Bacteria</taxon>
        <taxon>Pseudomonadati</taxon>
        <taxon>Pseudomonadota</taxon>
        <taxon>Alphaproteobacteria</taxon>
        <taxon>Rhodobacterales</taxon>
        <taxon>Paracoccaceae</taxon>
        <taxon>Paracoccus</taxon>
    </lineage>
</organism>
<dbReference type="Pfam" id="PF08529">
    <property type="entry name" value="NusA_N"/>
    <property type="match status" value="1"/>
</dbReference>
<dbReference type="Proteomes" id="UP000663629">
    <property type="component" value="Chromosome 1"/>
</dbReference>
<dbReference type="SUPFAM" id="SSF69705">
    <property type="entry name" value="Transcription factor NusA, N-terminal domain"/>
    <property type="match status" value="1"/>
</dbReference>
<keyword evidence="6 7" id="KW-0804">Transcription</keyword>
<protein>
    <recommendedName>
        <fullName evidence="7">Transcription termination/antitermination protein NusA</fullName>
    </recommendedName>
</protein>
<sequence>MAITSANQLELLQTAEAVAREKMIDPDLVIEAMEDSLARAAKSRYGSEMDIRVHIDRKTGNAGFTRARTVVEDDAVENYQAQLTVAQALPYFEPSRDGRTYWMRDGQKVEDFGGKPQPGDVFEEQVPPVDLGRIAAQSAKQVILQRVREAERDRQYEEFKDRIGSIINGVVKREEYGNIIVDVGRGEAILRRNEKIGRESYRPNDRIRTYVKDVRREARGPQIFLSRTDPQFMAELFKMEVPEIYDGVIEIKAVARDPGSRAKIAVISYDNSIDPVGACVGMRGSRVQAVVGELQGEKIDIIPWSDDQATFLVNALQPAEVAKVVFDEDATRIEVVVPDEQLSLAIGRRGQNVRLASQLTGLDIDILTEEEESKRRQAEFNARTKLFMDALDLDEFFAQLLVAEGFTNLEEVAYVDLDELLSIEGVDESTAEELQTRAREHLEAANKAALENARALGAEDSLIGFEGLTPQMVEALAKDDIKTLEEFATCADWELAGGWTTQDGQRVKDDGLLEPFNVSLEEAQNLVMTARVMLGWVDPTEMESAGETEAEGDEQEAGV</sequence>
<reference evidence="10 11" key="1">
    <citation type="submission" date="2021-02" db="EMBL/GenBank/DDBJ databases">
        <title>Paracoccus methylovroum sp.nov., a new methanol and methylamine utilizing methylotrophic denitrifer.</title>
        <authorList>
            <person name="Timsy T."/>
            <person name="Behrendt U."/>
            <person name="Ulrich A."/>
            <person name="Spanner T."/>
            <person name="Foesel B.U."/>
            <person name="Horn M.A."/>
            <person name="Kolb S."/>
        </authorList>
    </citation>
    <scope>NUCLEOTIDE SEQUENCE [LARGE SCALE GENOMIC DNA]</scope>
    <source>
        <strain evidence="10 11">H4-D09</strain>
    </source>
</reference>
<keyword evidence="4 7" id="KW-0694">RNA-binding</keyword>